<dbReference type="AlphaFoldDB" id="A0A5J4PFU0"/>
<reference evidence="1 2" key="1">
    <citation type="submission" date="2019-03" db="EMBL/GenBank/DDBJ databases">
        <title>Single cell metagenomics reveals metabolic interactions within the superorganism composed of flagellate Streblomastix strix and complex community of Bacteroidetes bacteria on its surface.</title>
        <authorList>
            <person name="Treitli S.C."/>
            <person name="Kolisko M."/>
            <person name="Husnik F."/>
            <person name="Keeling P."/>
            <person name="Hampl V."/>
        </authorList>
    </citation>
    <scope>NUCLEOTIDE SEQUENCE [LARGE SCALE GENOMIC DNA]</scope>
    <source>
        <strain evidence="1">ST1C</strain>
    </source>
</reference>
<dbReference type="Proteomes" id="UP000324800">
    <property type="component" value="Unassembled WGS sequence"/>
</dbReference>
<accession>A0A5J4PFU0</accession>
<dbReference type="EMBL" id="SNRW01050868">
    <property type="protein sequence ID" value="KAA6308396.1"/>
    <property type="molecule type" value="Genomic_DNA"/>
</dbReference>
<comment type="caution">
    <text evidence="1">The sequence shown here is derived from an EMBL/GenBank/DDBJ whole genome shotgun (WGS) entry which is preliminary data.</text>
</comment>
<evidence type="ECO:0000313" key="2">
    <source>
        <dbReference type="Proteomes" id="UP000324800"/>
    </source>
</evidence>
<evidence type="ECO:0000313" key="1">
    <source>
        <dbReference type="EMBL" id="KAA6308396.1"/>
    </source>
</evidence>
<protein>
    <submittedName>
        <fullName evidence="1">Uncharacterized protein</fullName>
    </submittedName>
</protein>
<sequence>DVEVEEALTKLIEGENFPKGADNEEDPSYNRYLDIRFLINKLVHRDYLC</sequence>
<feature type="non-terminal residue" evidence="1">
    <location>
        <position position="1"/>
    </location>
</feature>
<name>A0A5J4PFU0_9EUKA</name>
<gene>
    <name evidence="1" type="ORF">EZS28_056700</name>
</gene>
<organism evidence="1 2">
    <name type="scientific">Streblomastix strix</name>
    <dbReference type="NCBI Taxonomy" id="222440"/>
    <lineage>
        <taxon>Eukaryota</taxon>
        <taxon>Metamonada</taxon>
        <taxon>Preaxostyla</taxon>
        <taxon>Oxymonadida</taxon>
        <taxon>Streblomastigidae</taxon>
        <taxon>Streblomastix</taxon>
    </lineage>
</organism>
<proteinExistence type="predicted"/>